<dbReference type="InterPro" id="IPR001109">
    <property type="entry name" value="Hydrogenase_HupF/HypC"/>
</dbReference>
<evidence type="ECO:0000256" key="1">
    <source>
        <dbReference type="ARBA" id="ARBA00006018"/>
    </source>
</evidence>
<keyword evidence="3" id="KW-1185">Reference proteome</keyword>
<dbReference type="PANTHER" id="PTHR35177">
    <property type="entry name" value="HYDROGENASE MATURATION FACTOR HYBG"/>
    <property type="match status" value="1"/>
</dbReference>
<reference evidence="2" key="1">
    <citation type="submission" date="2022-03" db="EMBL/GenBank/DDBJ databases">
        <title>Identification of a novel bacterium isolated from mangrove sediments.</title>
        <authorList>
            <person name="Pan X."/>
        </authorList>
    </citation>
    <scope>NUCLEOTIDE SEQUENCE</scope>
    <source>
        <strain evidence="2">B2580</strain>
    </source>
</reference>
<dbReference type="EMBL" id="JALHLE010000005">
    <property type="protein sequence ID" value="MCJ2177808.1"/>
    <property type="molecule type" value="Genomic_DNA"/>
</dbReference>
<organism evidence="2 3">
    <name type="scientific">Novosphingobium album</name>
    <name type="common">ex Hu et al. 2023</name>
    <dbReference type="NCBI Taxonomy" id="2930093"/>
    <lineage>
        <taxon>Bacteria</taxon>
        <taxon>Pseudomonadati</taxon>
        <taxon>Pseudomonadota</taxon>
        <taxon>Alphaproteobacteria</taxon>
        <taxon>Sphingomonadales</taxon>
        <taxon>Sphingomonadaceae</taxon>
        <taxon>Novosphingobium</taxon>
    </lineage>
</organism>
<dbReference type="Proteomes" id="UP001162880">
    <property type="component" value="Unassembled WGS sequence"/>
</dbReference>
<dbReference type="PANTHER" id="PTHR35177:SF2">
    <property type="entry name" value="HYDROGENASE MATURATION FACTOR HYBG"/>
    <property type="match status" value="1"/>
</dbReference>
<dbReference type="SUPFAM" id="SSF159127">
    <property type="entry name" value="HupF/HypC-like"/>
    <property type="match status" value="1"/>
</dbReference>
<sequence length="68" mass="7180">MAGDDPLTREGRVAFAGVVRRVNLAYVPEARAGDYVLVHAGFAIAVIDEAEALRTLALLDEIGLEGGQ</sequence>
<comment type="similarity">
    <text evidence="1">Belongs to the HupF/HypC family.</text>
</comment>
<gene>
    <name evidence="2" type="ORF">MTR64_04480</name>
</gene>
<accession>A0ABT0AYQ8</accession>
<evidence type="ECO:0000313" key="2">
    <source>
        <dbReference type="EMBL" id="MCJ2177808.1"/>
    </source>
</evidence>
<evidence type="ECO:0000313" key="3">
    <source>
        <dbReference type="Proteomes" id="UP001162880"/>
    </source>
</evidence>
<protein>
    <submittedName>
        <fullName evidence="2">HypC/HybG/HupF family hydrogenase formation chaperone</fullName>
    </submittedName>
</protein>
<proteinExistence type="inferred from homology"/>
<dbReference type="PRINTS" id="PR00445">
    <property type="entry name" value="HUPFHYPC"/>
</dbReference>
<dbReference type="Pfam" id="PF01455">
    <property type="entry name" value="HupF_HypC"/>
    <property type="match status" value="1"/>
</dbReference>
<dbReference type="NCBIfam" id="TIGR00074">
    <property type="entry name" value="hypC_hupF"/>
    <property type="match status" value="1"/>
</dbReference>
<comment type="caution">
    <text evidence="2">The sequence shown here is derived from an EMBL/GenBank/DDBJ whole genome shotgun (WGS) entry which is preliminary data.</text>
</comment>
<dbReference type="Gene3D" id="2.30.30.140">
    <property type="match status" value="1"/>
</dbReference>
<name>A0ABT0AYQ8_9SPHN</name>